<feature type="region of interest" description="Disordered" evidence="1">
    <location>
        <begin position="1"/>
        <end position="29"/>
    </location>
</feature>
<reference evidence="2 3" key="1">
    <citation type="submission" date="2021-06" db="EMBL/GenBank/DDBJ databases">
        <title>A haploid diamondback moth (Plutella xylostella L.) genome assembly resolves 31 chromosomes and identifies a diamide resistance mutation.</title>
        <authorList>
            <person name="Ward C.M."/>
            <person name="Perry K.D."/>
            <person name="Baker G."/>
            <person name="Powis K."/>
            <person name="Heckel D.G."/>
            <person name="Baxter S.W."/>
        </authorList>
    </citation>
    <scope>NUCLEOTIDE SEQUENCE [LARGE SCALE GENOMIC DNA]</scope>
    <source>
        <strain evidence="2 3">LV</strain>
        <tissue evidence="2">Single pupa</tissue>
    </source>
</reference>
<comment type="caution">
    <text evidence="2">The sequence shown here is derived from an EMBL/GenBank/DDBJ whole genome shotgun (WGS) entry which is preliminary data.</text>
</comment>
<proteinExistence type="predicted"/>
<evidence type="ECO:0000256" key="1">
    <source>
        <dbReference type="SAM" id="MobiDB-lite"/>
    </source>
</evidence>
<evidence type="ECO:0000313" key="2">
    <source>
        <dbReference type="EMBL" id="KAG7302461.1"/>
    </source>
</evidence>
<feature type="compositionally biased region" description="Basic and acidic residues" evidence="1">
    <location>
        <begin position="1"/>
        <end position="11"/>
    </location>
</feature>
<accession>A0ABQ7QB92</accession>
<evidence type="ECO:0000313" key="3">
    <source>
        <dbReference type="Proteomes" id="UP000823941"/>
    </source>
</evidence>
<sequence>MECKVQVERHNATSNGTGGGGGGGGGGVTRRARQIISGVINHQADDPESGGVQRPTSRIRIRAAQGWSRRRQKRYAEAMSTP</sequence>
<gene>
    <name evidence="2" type="ORF">JYU34_012367</name>
</gene>
<dbReference type="EMBL" id="JAHIBW010000017">
    <property type="protein sequence ID" value="KAG7302461.1"/>
    <property type="molecule type" value="Genomic_DNA"/>
</dbReference>
<keyword evidence="3" id="KW-1185">Reference proteome</keyword>
<dbReference type="Proteomes" id="UP000823941">
    <property type="component" value="Chromosome 17"/>
</dbReference>
<name>A0ABQ7QB92_PLUXY</name>
<organism evidence="2 3">
    <name type="scientific">Plutella xylostella</name>
    <name type="common">Diamondback moth</name>
    <name type="synonym">Plutella maculipennis</name>
    <dbReference type="NCBI Taxonomy" id="51655"/>
    <lineage>
        <taxon>Eukaryota</taxon>
        <taxon>Metazoa</taxon>
        <taxon>Ecdysozoa</taxon>
        <taxon>Arthropoda</taxon>
        <taxon>Hexapoda</taxon>
        <taxon>Insecta</taxon>
        <taxon>Pterygota</taxon>
        <taxon>Neoptera</taxon>
        <taxon>Endopterygota</taxon>
        <taxon>Lepidoptera</taxon>
        <taxon>Glossata</taxon>
        <taxon>Ditrysia</taxon>
        <taxon>Yponomeutoidea</taxon>
        <taxon>Plutellidae</taxon>
        <taxon>Plutella</taxon>
    </lineage>
</organism>
<protein>
    <submittedName>
        <fullName evidence="2">Uncharacterized protein</fullName>
    </submittedName>
</protein>
<feature type="compositionally biased region" description="Gly residues" evidence="1">
    <location>
        <begin position="16"/>
        <end position="28"/>
    </location>
</feature>